<evidence type="ECO:0000256" key="1">
    <source>
        <dbReference type="SAM" id="Coils"/>
    </source>
</evidence>
<dbReference type="EMBL" id="JAENIO010000018">
    <property type="protein sequence ID" value="MBK1834164.1"/>
    <property type="molecule type" value="Genomic_DNA"/>
</dbReference>
<dbReference type="RefSeq" id="WP_200391597.1">
    <property type="nucleotide sequence ID" value="NZ_JAENIO010000018.1"/>
</dbReference>
<keyword evidence="1" id="KW-0175">Coiled coil</keyword>
<gene>
    <name evidence="3" type="ORF">JIN78_08830</name>
</gene>
<dbReference type="Proteomes" id="UP000604083">
    <property type="component" value="Unassembled WGS sequence"/>
</dbReference>
<comment type="caution">
    <text evidence="3">The sequence shown here is derived from an EMBL/GenBank/DDBJ whole genome shotgun (WGS) entry which is preliminary data.</text>
</comment>
<sequence>MSFFDLLFPEWAAATHLRTLTEQNRLPQSQARLSEARAQRLAQASRRDLEQGVKALEQELGQAALVMEALLEKLAEKLTEKLTEKDLASRGEMMDWVREIDARDGCVDGRMSPPKAEPFEPRRSWEEARKAKLISPEEG</sequence>
<reference evidence="3" key="1">
    <citation type="submission" date="2021-01" db="EMBL/GenBank/DDBJ databases">
        <title>Modified the classification status of verrucomicrobia.</title>
        <authorList>
            <person name="Feng X."/>
        </authorList>
    </citation>
    <scope>NUCLEOTIDE SEQUENCE</scope>
    <source>
        <strain evidence="3">KCTC 12986</strain>
    </source>
</reference>
<protein>
    <submittedName>
        <fullName evidence="3">Uncharacterized protein</fullName>
    </submittedName>
</protein>
<name>A0A934RML1_9BACT</name>
<evidence type="ECO:0000313" key="3">
    <source>
        <dbReference type="EMBL" id="MBK1834164.1"/>
    </source>
</evidence>
<feature type="region of interest" description="Disordered" evidence="2">
    <location>
        <begin position="105"/>
        <end position="139"/>
    </location>
</feature>
<feature type="coiled-coil region" evidence="1">
    <location>
        <begin position="39"/>
        <end position="73"/>
    </location>
</feature>
<evidence type="ECO:0000256" key="2">
    <source>
        <dbReference type="SAM" id="MobiDB-lite"/>
    </source>
</evidence>
<evidence type="ECO:0000313" key="4">
    <source>
        <dbReference type="Proteomes" id="UP000604083"/>
    </source>
</evidence>
<proteinExistence type="predicted"/>
<organism evidence="3 4">
    <name type="scientific">Roseibacillus ishigakijimensis</name>
    <dbReference type="NCBI Taxonomy" id="454146"/>
    <lineage>
        <taxon>Bacteria</taxon>
        <taxon>Pseudomonadati</taxon>
        <taxon>Verrucomicrobiota</taxon>
        <taxon>Verrucomicrobiia</taxon>
        <taxon>Verrucomicrobiales</taxon>
        <taxon>Verrucomicrobiaceae</taxon>
        <taxon>Roseibacillus</taxon>
    </lineage>
</organism>
<dbReference type="AlphaFoldDB" id="A0A934RML1"/>
<keyword evidence="4" id="KW-1185">Reference proteome</keyword>
<feature type="compositionally biased region" description="Basic and acidic residues" evidence="2">
    <location>
        <begin position="117"/>
        <end position="130"/>
    </location>
</feature>
<accession>A0A934RML1</accession>